<reference evidence="2 3" key="1">
    <citation type="submission" date="2014-04" db="EMBL/GenBank/DDBJ databases">
        <title>Evolutionary Origins and Diversification of the Mycorrhizal Mutualists.</title>
        <authorList>
            <consortium name="DOE Joint Genome Institute"/>
            <consortium name="Mycorrhizal Genomics Consortium"/>
            <person name="Kohler A."/>
            <person name="Kuo A."/>
            <person name="Nagy L.G."/>
            <person name="Floudas D."/>
            <person name="Copeland A."/>
            <person name="Barry K.W."/>
            <person name="Cichocki N."/>
            <person name="Veneault-Fourrey C."/>
            <person name="LaButti K."/>
            <person name="Lindquist E.A."/>
            <person name="Lipzen A."/>
            <person name="Lundell T."/>
            <person name="Morin E."/>
            <person name="Murat C."/>
            <person name="Riley R."/>
            <person name="Ohm R."/>
            <person name="Sun H."/>
            <person name="Tunlid A."/>
            <person name="Henrissat B."/>
            <person name="Grigoriev I.V."/>
            <person name="Hibbett D.S."/>
            <person name="Martin F."/>
        </authorList>
    </citation>
    <scope>NUCLEOTIDE SEQUENCE [LARGE SCALE GENOMIC DNA]</scope>
    <source>
        <strain evidence="2 3">Koide BX008</strain>
    </source>
</reference>
<accession>A0A0C2WVQ0</accession>
<dbReference type="HOGENOM" id="CLU_1503095_0_0_1"/>
<organism evidence="2 3">
    <name type="scientific">Amanita muscaria (strain Koide BX008)</name>
    <dbReference type="NCBI Taxonomy" id="946122"/>
    <lineage>
        <taxon>Eukaryota</taxon>
        <taxon>Fungi</taxon>
        <taxon>Dikarya</taxon>
        <taxon>Basidiomycota</taxon>
        <taxon>Agaricomycotina</taxon>
        <taxon>Agaricomycetes</taxon>
        <taxon>Agaricomycetidae</taxon>
        <taxon>Agaricales</taxon>
        <taxon>Pluteineae</taxon>
        <taxon>Amanitaceae</taxon>
        <taxon>Amanita</taxon>
    </lineage>
</organism>
<dbReference type="AlphaFoldDB" id="A0A0C2WVQ0"/>
<protein>
    <submittedName>
        <fullName evidence="2">Uncharacterized protein</fullName>
    </submittedName>
</protein>
<keyword evidence="1" id="KW-0732">Signal</keyword>
<name>A0A0C2WVQ0_AMAMK</name>
<feature type="chain" id="PRO_5002158481" evidence="1">
    <location>
        <begin position="18"/>
        <end position="179"/>
    </location>
</feature>
<dbReference type="InParanoid" id="A0A0C2WVQ0"/>
<sequence length="179" mass="20355">MNLMVAISLLSLSLYQALETYYGQIDKRKAGEFNDMKFVVIVCSAAYYYFELIARTCFISARDHYDSDPHHLNSRTPPMPSLLSNSNYFLTLRSSPSHCIYVFANAETLVDALDDSELCQEAWNQLKYAFCLAYNQATRDLSLTQVVDIDSESPTSMPTCSRPQAVALRSDSYTIQRLR</sequence>
<evidence type="ECO:0000313" key="2">
    <source>
        <dbReference type="EMBL" id="KIL60876.1"/>
    </source>
</evidence>
<dbReference type="Proteomes" id="UP000054549">
    <property type="component" value="Unassembled WGS sequence"/>
</dbReference>
<keyword evidence="3" id="KW-1185">Reference proteome</keyword>
<evidence type="ECO:0000313" key="3">
    <source>
        <dbReference type="Proteomes" id="UP000054549"/>
    </source>
</evidence>
<feature type="signal peptide" evidence="1">
    <location>
        <begin position="1"/>
        <end position="17"/>
    </location>
</feature>
<dbReference type="EMBL" id="KN818291">
    <property type="protein sequence ID" value="KIL60876.1"/>
    <property type="molecule type" value="Genomic_DNA"/>
</dbReference>
<evidence type="ECO:0000256" key="1">
    <source>
        <dbReference type="SAM" id="SignalP"/>
    </source>
</evidence>
<gene>
    <name evidence="2" type="ORF">M378DRAFT_180263</name>
</gene>
<proteinExistence type="predicted"/>